<comment type="catalytic activity">
    <reaction evidence="6">
        <text>cytidine(1402) in 16S rRNA + S-adenosyl-L-methionine = N(4)-methylcytidine(1402) in 16S rRNA + S-adenosyl-L-homocysteine + H(+)</text>
        <dbReference type="Rhea" id="RHEA:42928"/>
        <dbReference type="Rhea" id="RHEA-COMP:10286"/>
        <dbReference type="Rhea" id="RHEA-COMP:10287"/>
        <dbReference type="ChEBI" id="CHEBI:15378"/>
        <dbReference type="ChEBI" id="CHEBI:57856"/>
        <dbReference type="ChEBI" id="CHEBI:59789"/>
        <dbReference type="ChEBI" id="CHEBI:74506"/>
        <dbReference type="ChEBI" id="CHEBI:82748"/>
        <dbReference type="EC" id="2.1.1.199"/>
    </reaction>
</comment>
<evidence type="ECO:0000256" key="4">
    <source>
        <dbReference type="ARBA" id="ARBA00022679"/>
    </source>
</evidence>
<evidence type="ECO:0000256" key="2">
    <source>
        <dbReference type="ARBA" id="ARBA00022552"/>
    </source>
</evidence>
<comment type="subcellular location">
    <subcellularLocation>
        <location evidence="6">Cytoplasm</location>
    </subcellularLocation>
</comment>
<keyword evidence="4 6" id="KW-0808">Transferase</keyword>
<keyword evidence="3 6" id="KW-0489">Methyltransferase</keyword>
<dbReference type="InterPro" id="IPR029063">
    <property type="entry name" value="SAM-dependent_MTases_sf"/>
</dbReference>
<sequence length="333" mass="35605">MSGHVPVLAEEAVSALRAHEGGAFVDATFGAGGYTELLLAGGGRVFAFDRDRTAIEAGRVREASSDGRLTLIEAPFADMRAALGVQGALPVDGVVFDLGVSSMQLDQAERGFSFLRDGPLDMRMGAGIAAAAFVNEADEADIANVIYQYGEERRSRRLAHAIVLARQEAPIETTGRLAAIAERALGTREKIHPATRMFQAIRILVNDELGQVVRGLVAAEACLRAGGRLAVVTFHSLEDRIAKRFIAAASGSAESRSRHQPAAQAEAATLIPIGRKPIAPSEAEVRVNPRARSAKLRVAERTEQPLREWSDERLSALGAPPITFSPLQARWAS</sequence>
<dbReference type="PIRSF" id="PIRSF004486">
    <property type="entry name" value="MraW"/>
    <property type="match status" value="1"/>
</dbReference>
<feature type="binding site" evidence="6">
    <location>
        <position position="76"/>
    </location>
    <ligand>
        <name>S-adenosyl-L-methionine</name>
        <dbReference type="ChEBI" id="CHEBI:59789"/>
    </ligand>
</feature>
<dbReference type="GO" id="GO:0070475">
    <property type="term" value="P:rRNA base methylation"/>
    <property type="evidence" value="ECO:0007669"/>
    <property type="project" value="UniProtKB-UniRule"/>
</dbReference>
<feature type="binding site" evidence="6">
    <location>
        <position position="49"/>
    </location>
    <ligand>
        <name>S-adenosyl-L-methionine</name>
        <dbReference type="ChEBI" id="CHEBI:59789"/>
    </ligand>
</feature>
<name>A0A840I4H0_9PROT</name>
<keyword evidence="5 6" id="KW-0949">S-adenosyl-L-methionine</keyword>
<dbReference type="PANTHER" id="PTHR11265">
    <property type="entry name" value="S-ADENOSYL-METHYLTRANSFERASE MRAW"/>
    <property type="match status" value="1"/>
</dbReference>
<comment type="similarity">
    <text evidence="1 6">Belongs to the methyltransferase superfamily. RsmH family.</text>
</comment>
<feature type="binding site" evidence="6">
    <location>
        <position position="104"/>
    </location>
    <ligand>
        <name>S-adenosyl-L-methionine</name>
        <dbReference type="ChEBI" id="CHEBI:59789"/>
    </ligand>
</feature>
<dbReference type="GO" id="GO:0005737">
    <property type="term" value="C:cytoplasm"/>
    <property type="evidence" value="ECO:0007669"/>
    <property type="project" value="UniProtKB-SubCell"/>
</dbReference>
<feature type="binding site" evidence="6">
    <location>
        <position position="97"/>
    </location>
    <ligand>
        <name>S-adenosyl-L-methionine</name>
        <dbReference type="ChEBI" id="CHEBI:59789"/>
    </ligand>
</feature>
<evidence type="ECO:0000256" key="5">
    <source>
        <dbReference type="ARBA" id="ARBA00022691"/>
    </source>
</evidence>
<keyword evidence="6" id="KW-0963">Cytoplasm</keyword>
<dbReference type="EC" id="2.1.1.199" evidence="6"/>
<dbReference type="EMBL" id="JACHOB010000005">
    <property type="protein sequence ID" value="MBB4659876.1"/>
    <property type="molecule type" value="Genomic_DNA"/>
</dbReference>
<evidence type="ECO:0000256" key="3">
    <source>
        <dbReference type="ARBA" id="ARBA00022603"/>
    </source>
</evidence>
<keyword evidence="8" id="KW-1185">Reference proteome</keyword>
<reference evidence="7 8" key="1">
    <citation type="submission" date="2020-08" db="EMBL/GenBank/DDBJ databases">
        <title>Genomic Encyclopedia of Type Strains, Phase IV (KMG-IV): sequencing the most valuable type-strain genomes for metagenomic binning, comparative biology and taxonomic classification.</title>
        <authorList>
            <person name="Goeker M."/>
        </authorList>
    </citation>
    <scope>NUCLEOTIDE SEQUENCE [LARGE SCALE GENOMIC DNA]</scope>
    <source>
        <strain evidence="7 8">DSM 102850</strain>
    </source>
</reference>
<dbReference type="NCBIfam" id="TIGR00006">
    <property type="entry name" value="16S rRNA (cytosine(1402)-N(4))-methyltransferase RsmH"/>
    <property type="match status" value="1"/>
</dbReference>
<protein>
    <recommendedName>
        <fullName evidence="6">Ribosomal RNA small subunit methyltransferase H</fullName>
        <ecNumber evidence="6">2.1.1.199</ecNumber>
    </recommendedName>
    <alternativeName>
        <fullName evidence="6">16S rRNA m(4)C1402 methyltransferase</fullName>
    </alternativeName>
    <alternativeName>
        <fullName evidence="6">rRNA (cytosine-N(4)-)-methyltransferase RsmH</fullName>
    </alternativeName>
</protein>
<keyword evidence="2 6" id="KW-0698">rRNA processing</keyword>
<dbReference type="InterPro" id="IPR023397">
    <property type="entry name" value="SAM-dep_MeTrfase_MraW_recog"/>
</dbReference>
<dbReference type="HAMAP" id="MF_01007">
    <property type="entry name" value="16SrRNA_methyltr_H"/>
    <property type="match status" value="1"/>
</dbReference>
<evidence type="ECO:0000256" key="1">
    <source>
        <dbReference type="ARBA" id="ARBA00010396"/>
    </source>
</evidence>
<dbReference type="SUPFAM" id="SSF53335">
    <property type="entry name" value="S-adenosyl-L-methionine-dependent methyltransferases"/>
    <property type="match status" value="1"/>
</dbReference>
<dbReference type="Proteomes" id="UP000563524">
    <property type="component" value="Unassembled WGS sequence"/>
</dbReference>
<dbReference type="RefSeq" id="WP_183818906.1">
    <property type="nucleotide sequence ID" value="NZ_JACHOB010000005.1"/>
</dbReference>
<dbReference type="AlphaFoldDB" id="A0A840I4H0"/>
<evidence type="ECO:0000313" key="7">
    <source>
        <dbReference type="EMBL" id="MBB4659876.1"/>
    </source>
</evidence>
<gene>
    <name evidence="6" type="primary">rsmH</name>
    <name evidence="7" type="ORF">GGQ59_002417</name>
</gene>
<evidence type="ECO:0000256" key="6">
    <source>
        <dbReference type="HAMAP-Rule" id="MF_01007"/>
    </source>
</evidence>
<dbReference type="GO" id="GO:0071424">
    <property type="term" value="F:rRNA (cytosine-N4-)-methyltransferase activity"/>
    <property type="evidence" value="ECO:0007669"/>
    <property type="project" value="UniProtKB-UniRule"/>
</dbReference>
<dbReference type="SUPFAM" id="SSF81799">
    <property type="entry name" value="Putative methyltransferase TM0872, insert domain"/>
    <property type="match status" value="1"/>
</dbReference>
<dbReference type="Gene3D" id="1.10.150.170">
    <property type="entry name" value="Putative methyltransferase TM0872, insert domain"/>
    <property type="match status" value="1"/>
</dbReference>
<comment type="function">
    <text evidence="6">Specifically methylates the N4 position of cytidine in position 1402 (C1402) of 16S rRNA.</text>
</comment>
<dbReference type="Pfam" id="PF01795">
    <property type="entry name" value="Methyltransf_5"/>
    <property type="match status" value="1"/>
</dbReference>
<proteinExistence type="inferred from homology"/>
<evidence type="ECO:0000313" key="8">
    <source>
        <dbReference type="Proteomes" id="UP000563524"/>
    </source>
</evidence>
<dbReference type="PANTHER" id="PTHR11265:SF0">
    <property type="entry name" value="12S RRNA N4-METHYLCYTIDINE METHYLTRANSFERASE"/>
    <property type="match status" value="1"/>
</dbReference>
<dbReference type="InterPro" id="IPR002903">
    <property type="entry name" value="RsmH"/>
</dbReference>
<accession>A0A840I4H0</accession>
<comment type="caution">
    <text evidence="7">The sequence shown here is derived from an EMBL/GenBank/DDBJ whole genome shotgun (WGS) entry which is preliminary data.</text>
</comment>
<organism evidence="7 8">
    <name type="scientific">Parvularcula dongshanensis</name>
    <dbReference type="NCBI Taxonomy" id="1173995"/>
    <lineage>
        <taxon>Bacteria</taxon>
        <taxon>Pseudomonadati</taxon>
        <taxon>Pseudomonadota</taxon>
        <taxon>Alphaproteobacteria</taxon>
        <taxon>Parvularculales</taxon>
        <taxon>Parvularculaceae</taxon>
        <taxon>Parvularcula</taxon>
    </lineage>
</organism>
<dbReference type="Gene3D" id="3.40.50.150">
    <property type="entry name" value="Vaccinia Virus protein VP39"/>
    <property type="match status" value="1"/>
</dbReference>
<feature type="binding site" evidence="6">
    <location>
        <begin position="32"/>
        <end position="34"/>
    </location>
    <ligand>
        <name>S-adenosyl-L-methionine</name>
        <dbReference type="ChEBI" id="CHEBI:59789"/>
    </ligand>
</feature>